<comment type="caution">
    <text evidence="2">The sequence shown here is derived from an EMBL/GenBank/DDBJ whole genome shotgun (WGS) entry which is preliminary data.</text>
</comment>
<dbReference type="EMBL" id="JABBWK010000006">
    <property type="protein sequence ID" value="KAG1905783.1"/>
    <property type="molecule type" value="Genomic_DNA"/>
</dbReference>
<dbReference type="Pfam" id="PF18759">
    <property type="entry name" value="Plavaka"/>
    <property type="match status" value="1"/>
</dbReference>
<accession>A0AAD4EGH1</accession>
<dbReference type="InterPro" id="IPR041078">
    <property type="entry name" value="Plavaka"/>
</dbReference>
<organism evidence="2 3">
    <name type="scientific">Suillus fuscotomentosus</name>
    <dbReference type="NCBI Taxonomy" id="1912939"/>
    <lineage>
        <taxon>Eukaryota</taxon>
        <taxon>Fungi</taxon>
        <taxon>Dikarya</taxon>
        <taxon>Basidiomycota</taxon>
        <taxon>Agaricomycotina</taxon>
        <taxon>Agaricomycetes</taxon>
        <taxon>Agaricomycetidae</taxon>
        <taxon>Boletales</taxon>
        <taxon>Suillineae</taxon>
        <taxon>Suillaceae</taxon>
        <taxon>Suillus</taxon>
    </lineage>
</organism>
<feature type="compositionally biased region" description="Polar residues" evidence="1">
    <location>
        <begin position="1225"/>
        <end position="1237"/>
    </location>
</feature>
<sequence>MDESFPTAAGLAQYSTSICTCGRSFAQLNAYANHQRTCKKRKKYLSNALAKAKDVWTTRKRPCREVGRGEHLGSVAPATRVPDAATSIGIVSPAGEGQEPPQLERSFVTSEFSSGHATFEECKDGSSLSESLHHAVDDTLSLAERRPRRLNRRLPAWFRDVLPQPPPPPTAEPAPSPAADPPLALAANTLLSRSLSFFRTLPNLFGLSRQYYGACLPTHDPEAVTTLEHLTLTHSNHESQDLSIPAPATRGDCSNGPDAFYPYPNKSSFLLGDWFWNGGLQKSQKSFRELLRIIGDTEFRQEDVRATRWNSINDQLGSSKEEAEGWVPLEGAGWKKTAINIKIPIHNRSDNPGVHDYLTAELHHRSLLSVIQEKLANERHDDLFHYQPYELLWDRGKSERPTRIHGELYTSDAFIQAHRELQESPPELGCDRERVVLALMFWSDSTHLASFGNSKLWPCYMFFGNESKYRRCKPSCRLCSHVAYFNHLPDSFKDFAVKHFGGKGPSADFMAHCHRELYHAQWKVLLDDEFVEACKHGIVIRCCDGVERRFYPQIFTYSADYPEKALIATIRTLGGCPCPRCLIPKSRVQNLGMRLDMKQRQTLLRIDDDIRRSEVSTSRSLIYDSGYGIRSNCVENLLKEHSLVPTSNAFSERLGCLGFNLFAMLVVDLLHEFELGVWKALFTHLIRILGAALKGDRLVHELDRRLIPTFGRDTIRKFASNTSEMKKMAARDFEDILQCAILAFDGLLPEPHNTSILVLLTTCASWHALAKLRMHTEETLNLLDAETVTLGKQLRHFQKHTCAAFDTRELKREAERRQRQQLRSLAGNGEATGSKPHTARRQKTFNLQTYKLHALGDYSTSIRNFGTTDSYSTEPGELEHRTSKARYRRTDRKEFVKQIARIERREARILSICDKQSPQGTVMEEEVATSPEAHFHVGKSQNYPENIPLFLQRHAGDPAIKGFVPKLQHFLLTKIQDSITREGSLLYTDGPTPAAIPGATPVCSDWEGRVFIKADRMYRHNLMRLNYTTYDVRRAQDVINPSTSHCNVMLLDQASEGSTTGESHPYIYARVLGIYHVNATYIGPGMVNYHSHRIDFLWVRWYQYLGKHSQADRQAPLDRVCFPPMAEQDSFGFVDPDDVLRCCHVIPHFEQGLQHLDGRGISHCAQDKLDWKFYYINRFVDRDSFMRYQWGLGVGHTYAHGAGGQEEDNAVAVECFEDFEEDALSSGQDGCTASNSDPGGEASDSDWGSASDDSNSEERDTDSDSDQSAADPLVHYGRHFGRTVHALCNFQALLTNGILRMGELAETPEENFTAEERREHRIFQELLKSVAGLEERLMQGGDDEVDVIAELLTKGASGARGDDTKSLKGSVLDWITPKGQNLVPPLARNMKIDRGFHHERTGALLCPAGLDWSHSETKAKLQSGEIIVTGDQWPLFLYADYHYDSEDPWNGLFRSALLVCAYKHVFTSPSSVDREPKATRSGNARIHGMTRITLPSIAYIATQVRFSLTSSPVFSRTDTVTDSERFYNSILDIFEDPDEKQEVDDLAVWWNRQIFPSYSTAQRPLVKNSALARIREKRAQIKEASVTDGGSGNA</sequence>
<evidence type="ECO:0000256" key="1">
    <source>
        <dbReference type="SAM" id="MobiDB-lite"/>
    </source>
</evidence>
<reference evidence="2" key="1">
    <citation type="journal article" date="2020" name="New Phytol.">
        <title>Comparative genomics reveals dynamic genome evolution in host specialist ectomycorrhizal fungi.</title>
        <authorList>
            <person name="Lofgren L.A."/>
            <person name="Nguyen N.H."/>
            <person name="Vilgalys R."/>
            <person name="Ruytinx J."/>
            <person name="Liao H.L."/>
            <person name="Branco S."/>
            <person name="Kuo A."/>
            <person name="LaButti K."/>
            <person name="Lipzen A."/>
            <person name="Andreopoulos W."/>
            <person name="Pangilinan J."/>
            <person name="Riley R."/>
            <person name="Hundley H."/>
            <person name="Na H."/>
            <person name="Barry K."/>
            <person name="Grigoriev I.V."/>
            <person name="Stajich J.E."/>
            <person name="Kennedy P.G."/>
        </authorList>
    </citation>
    <scope>NUCLEOTIDE SEQUENCE</scope>
    <source>
        <strain evidence="2">FC203</strain>
    </source>
</reference>
<dbReference type="GeneID" id="64660521"/>
<protein>
    <submittedName>
        <fullName evidence="2">Uncharacterized protein</fullName>
    </submittedName>
</protein>
<evidence type="ECO:0000313" key="3">
    <source>
        <dbReference type="Proteomes" id="UP001195769"/>
    </source>
</evidence>
<feature type="compositionally biased region" description="Pro residues" evidence="1">
    <location>
        <begin position="163"/>
        <end position="180"/>
    </location>
</feature>
<dbReference type="Pfam" id="PF20414">
    <property type="entry name" value="DUF6698"/>
    <property type="match status" value="1"/>
</dbReference>
<feature type="region of interest" description="Disordered" evidence="1">
    <location>
        <begin position="814"/>
        <end position="838"/>
    </location>
</feature>
<name>A0AAD4EGH1_9AGAM</name>
<feature type="region of interest" description="Disordered" evidence="1">
    <location>
        <begin position="1224"/>
        <end position="1270"/>
    </location>
</feature>
<dbReference type="InterPro" id="IPR046521">
    <property type="entry name" value="DUF6698"/>
</dbReference>
<feature type="region of interest" description="Disordered" evidence="1">
    <location>
        <begin position="159"/>
        <end position="181"/>
    </location>
</feature>
<gene>
    <name evidence="2" type="ORF">F5891DRAFT_1182847</name>
</gene>
<evidence type="ECO:0000313" key="2">
    <source>
        <dbReference type="EMBL" id="KAG1905783.1"/>
    </source>
</evidence>
<dbReference type="Proteomes" id="UP001195769">
    <property type="component" value="Unassembled WGS sequence"/>
</dbReference>
<dbReference type="RefSeq" id="XP_041231358.1">
    <property type="nucleotide sequence ID" value="XM_041366223.1"/>
</dbReference>
<keyword evidence="3" id="KW-1185">Reference proteome</keyword>
<proteinExistence type="predicted"/>